<reference evidence="10" key="2">
    <citation type="journal article" date="2021" name="PeerJ">
        <title>Extensive microbial diversity within the chicken gut microbiome revealed by metagenomics and culture.</title>
        <authorList>
            <person name="Gilroy R."/>
            <person name="Ravi A."/>
            <person name="Getino M."/>
            <person name="Pursley I."/>
            <person name="Horton D.L."/>
            <person name="Alikhan N.F."/>
            <person name="Baker D."/>
            <person name="Gharbi K."/>
            <person name="Hall N."/>
            <person name="Watson M."/>
            <person name="Adriaenssens E.M."/>
            <person name="Foster-Nyarko E."/>
            <person name="Jarju S."/>
            <person name="Secka A."/>
            <person name="Antonio M."/>
            <person name="Oren A."/>
            <person name="Chaudhuri R.R."/>
            <person name="La Ragione R."/>
            <person name="Hildebrand F."/>
            <person name="Pallen M.J."/>
        </authorList>
    </citation>
    <scope>NUCLEOTIDE SEQUENCE</scope>
    <source>
        <strain evidence="10">CHK152-2871</strain>
    </source>
</reference>
<feature type="active site" description="Proton acceptor" evidence="8">
    <location>
        <position position="209"/>
    </location>
</feature>
<dbReference type="GO" id="GO:0005829">
    <property type="term" value="C:cytosol"/>
    <property type="evidence" value="ECO:0007669"/>
    <property type="project" value="TreeGrafter"/>
</dbReference>
<organism evidence="10 11">
    <name type="scientific">Candidatus Galligastranaerophilus intestinavium</name>
    <dbReference type="NCBI Taxonomy" id="2840836"/>
    <lineage>
        <taxon>Bacteria</taxon>
        <taxon>Candidatus Galligastranaerophilus</taxon>
    </lineage>
</organism>
<dbReference type="AlphaFoldDB" id="A0A9D1JYH1"/>
<evidence type="ECO:0000256" key="2">
    <source>
        <dbReference type="ARBA" id="ARBA00010219"/>
    </source>
</evidence>
<protein>
    <recommendedName>
        <fullName evidence="3 8">Diaminopimelate epimerase</fullName>
        <shortName evidence="8">DAP epimerase</shortName>
        <ecNumber evidence="3 8">5.1.1.7</ecNumber>
    </recommendedName>
    <alternativeName>
        <fullName evidence="8">PLP-independent amino acid racemase</fullName>
    </alternativeName>
</protein>
<keyword evidence="4 8" id="KW-0028">Amino-acid biosynthesis</keyword>
<feature type="binding site" evidence="8">
    <location>
        <position position="14"/>
    </location>
    <ligand>
        <name>substrate</name>
    </ligand>
</feature>
<dbReference type="NCBIfam" id="TIGR00652">
    <property type="entry name" value="DapF"/>
    <property type="match status" value="1"/>
</dbReference>
<evidence type="ECO:0000256" key="5">
    <source>
        <dbReference type="ARBA" id="ARBA00023154"/>
    </source>
</evidence>
<comment type="caution">
    <text evidence="10">The sequence shown here is derived from an EMBL/GenBank/DDBJ whole genome shotgun (WGS) entry which is preliminary data.</text>
</comment>
<comment type="catalytic activity">
    <reaction evidence="7 8">
        <text>(2S,6S)-2,6-diaminopimelate = meso-2,6-diaminopimelate</text>
        <dbReference type="Rhea" id="RHEA:15393"/>
        <dbReference type="ChEBI" id="CHEBI:57609"/>
        <dbReference type="ChEBI" id="CHEBI:57791"/>
        <dbReference type="EC" id="5.1.1.7"/>
    </reaction>
</comment>
<evidence type="ECO:0000256" key="7">
    <source>
        <dbReference type="ARBA" id="ARBA00051712"/>
    </source>
</evidence>
<dbReference type="EMBL" id="DVJQ01000056">
    <property type="protein sequence ID" value="HIS74707.1"/>
    <property type="molecule type" value="Genomic_DNA"/>
</dbReference>
<dbReference type="InterPro" id="IPR018510">
    <property type="entry name" value="DAP_epimerase_AS"/>
</dbReference>
<accession>A0A9D1JYH1</accession>
<dbReference type="InterPro" id="IPR001653">
    <property type="entry name" value="DAP_epimerase_DapF"/>
</dbReference>
<evidence type="ECO:0000256" key="4">
    <source>
        <dbReference type="ARBA" id="ARBA00022605"/>
    </source>
</evidence>
<comment type="function">
    <text evidence="8">Catalyzes the stereoinversion of LL-2,6-diaminopimelate (L,L-DAP) to meso-diaminopimelate (meso-DAP), a precursor of L-lysine and an essential component of the bacterial peptidoglycan.</text>
</comment>
<comment type="subcellular location">
    <subcellularLocation>
        <location evidence="8">Cytoplasm</location>
    </subcellularLocation>
</comment>
<dbReference type="PANTHER" id="PTHR31689:SF0">
    <property type="entry name" value="DIAMINOPIMELATE EPIMERASE"/>
    <property type="match status" value="1"/>
</dbReference>
<feature type="binding site" evidence="8">
    <location>
        <begin position="71"/>
        <end position="72"/>
    </location>
    <ligand>
        <name>substrate</name>
    </ligand>
</feature>
<feature type="active site" evidence="9">
    <location>
        <position position="70"/>
    </location>
</feature>
<feature type="binding site" evidence="8">
    <location>
        <position position="182"/>
    </location>
    <ligand>
        <name>substrate</name>
    </ligand>
</feature>
<feature type="site" description="Could be important to modulate the pK values of the two catalytic cysteine residues" evidence="8">
    <location>
        <position position="200"/>
    </location>
</feature>
<dbReference type="Gene3D" id="3.10.310.10">
    <property type="entry name" value="Diaminopimelate Epimerase, Chain A, domain 1"/>
    <property type="match status" value="2"/>
</dbReference>
<feature type="binding site" evidence="8">
    <location>
        <begin position="200"/>
        <end position="201"/>
    </location>
    <ligand>
        <name>substrate</name>
    </ligand>
</feature>
<proteinExistence type="inferred from homology"/>
<evidence type="ECO:0000256" key="1">
    <source>
        <dbReference type="ARBA" id="ARBA00005196"/>
    </source>
</evidence>
<keyword evidence="6 8" id="KW-0413">Isomerase</keyword>
<dbReference type="GO" id="GO:0008837">
    <property type="term" value="F:diaminopimelate epimerase activity"/>
    <property type="evidence" value="ECO:0007669"/>
    <property type="project" value="UniProtKB-UniRule"/>
</dbReference>
<comment type="similarity">
    <text evidence="2 8">Belongs to the diaminopimelate epimerase family.</text>
</comment>
<comment type="caution">
    <text evidence="8">Lacks conserved residue(s) required for the propagation of feature annotation.</text>
</comment>
<dbReference type="GO" id="GO:0009089">
    <property type="term" value="P:lysine biosynthetic process via diaminopimelate"/>
    <property type="evidence" value="ECO:0007669"/>
    <property type="project" value="UniProtKB-UniRule"/>
</dbReference>
<feature type="active site" description="Proton donor" evidence="8">
    <location>
        <position position="70"/>
    </location>
</feature>
<keyword evidence="8" id="KW-0963">Cytoplasm</keyword>
<evidence type="ECO:0000313" key="10">
    <source>
        <dbReference type="EMBL" id="HIS74707.1"/>
    </source>
</evidence>
<evidence type="ECO:0000256" key="3">
    <source>
        <dbReference type="ARBA" id="ARBA00013080"/>
    </source>
</evidence>
<evidence type="ECO:0000256" key="6">
    <source>
        <dbReference type="ARBA" id="ARBA00023235"/>
    </source>
</evidence>
<dbReference type="Proteomes" id="UP000886865">
    <property type="component" value="Unassembled WGS sequence"/>
</dbReference>
<evidence type="ECO:0000313" key="11">
    <source>
        <dbReference type="Proteomes" id="UP000886865"/>
    </source>
</evidence>
<dbReference type="PANTHER" id="PTHR31689">
    <property type="entry name" value="DIAMINOPIMELATE EPIMERASE, CHLOROPLASTIC"/>
    <property type="match status" value="1"/>
</dbReference>
<comment type="subunit">
    <text evidence="8">Homodimer.</text>
</comment>
<keyword evidence="5 8" id="KW-0457">Lysine biosynthesis</keyword>
<dbReference type="PROSITE" id="PS01326">
    <property type="entry name" value="DAP_EPIMERASE"/>
    <property type="match status" value="1"/>
</dbReference>
<dbReference type="SUPFAM" id="SSF54506">
    <property type="entry name" value="Diaminopimelate epimerase-like"/>
    <property type="match status" value="2"/>
</dbReference>
<feature type="binding site" evidence="8">
    <location>
        <position position="149"/>
    </location>
    <ligand>
        <name>substrate</name>
    </ligand>
</feature>
<feature type="binding site" evidence="8">
    <location>
        <position position="61"/>
    </location>
    <ligand>
        <name>substrate</name>
    </ligand>
</feature>
<dbReference type="EC" id="5.1.1.7" evidence="3 8"/>
<feature type="binding site" evidence="8">
    <location>
        <begin position="210"/>
        <end position="211"/>
    </location>
    <ligand>
        <name>substrate</name>
    </ligand>
</feature>
<gene>
    <name evidence="8" type="primary">dapF</name>
    <name evidence="10" type="ORF">IAA86_06775</name>
</gene>
<dbReference type="HAMAP" id="MF_00197">
    <property type="entry name" value="DAP_epimerase"/>
    <property type="match status" value="1"/>
</dbReference>
<name>A0A9D1JYH1_9BACT</name>
<evidence type="ECO:0000256" key="8">
    <source>
        <dbReference type="HAMAP-Rule" id="MF_00197"/>
    </source>
</evidence>
<feature type="site" description="Could be important to modulate the pK values of the two catalytic cysteine residues" evidence="8">
    <location>
        <position position="151"/>
    </location>
</feature>
<dbReference type="Pfam" id="PF01678">
    <property type="entry name" value="DAP_epimerase"/>
    <property type="match status" value="2"/>
</dbReference>
<comment type="pathway">
    <text evidence="1 8">Amino-acid biosynthesis; L-lysine biosynthesis via DAP pathway; DL-2,6-diaminopimelate from LL-2,6-diaminopimelate: step 1/1.</text>
</comment>
<reference evidence="10" key="1">
    <citation type="submission" date="2020-10" db="EMBL/GenBank/DDBJ databases">
        <authorList>
            <person name="Gilroy R."/>
        </authorList>
    </citation>
    <scope>NUCLEOTIDE SEQUENCE</scope>
    <source>
        <strain evidence="10">CHK152-2871</strain>
    </source>
</reference>
<sequence>MKTIKFEKWQGLGNDFIILTEEKATPELAKIMCDRNFGIGADGLFSPKKTLNTDIGWDFYNSDGSVAQMCGNGIRCFAKFVREHNLVNKDEFSVETLAGTIIPSILEDGRVRVDMGMPILDAKKIPVDVSTPQDFEIEGFRASAVSMGNPHCVIFTDGDSKKLAREFGPKIEPHKLFPQKTNVEFVKIENRSKMRLDVYERGCGITLACGTGACAATVAGILKGLLDNTVTVELPGGELTIEYNGKNVYMTGCATKVFEGEFFCKK</sequence>
<evidence type="ECO:0000256" key="9">
    <source>
        <dbReference type="PROSITE-ProRule" id="PRU10125"/>
    </source>
</evidence>